<comment type="subcellular location">
    <subcellularLocation>
        <location evidence="1">Membrane</location>
        <topology evidence="1">Multi-pass membrane protein</topology>
    </subcellularLocation>
</comment>
<feature type="transmembrane region" description="Helical" evidence="16">
    <location>
        <begin position="539"/>
        <end position="558"/>
    </location>
</feature>
<keyword evidence="4 16" id="KW-0812">Transmembrane</keyword>
<keyword evidence="11" id="KW-0325">Glycoprotein</keyword>
<dbReference type="Pfam" id="PF00209">
    <property type="entry name" value="SNF"/>
    <property type="match status" value="1"/>
</dbReference>
<feature type="transmembrane region" description="Helical" evidence="16">
    <location>
        <begin position="162"/>
        <end position="193"/>
    </location>
</feature>
<feature type="transmembrane region" description="Helical" evidence="16">
    <location>
        <begin position="365"/>
        <end position="386"/>
    </location>
</feature>
<evidence type="ECO:0000256" key="15">
    <source>
        <dbReference type="SAM" id="MobiDB-lite"/>
    </source>
</evidence>
<gene>
    <name evidence="17" type="ORF">ODALV1_LOCUS18882</name>
</gene>
<evidence type="ECO:0000256" key="11">
    <source>
        <dbReference type="ARBA" id="ARBA00023180"/>
    </source>
</evidence>
<comment type="function">
    <text evidence="13">Unusual broad substrate spectrum amino acid:sodium cotransporter that promotes absorption of the D isomers of essential amino acids. Neutral amino acids are the preferred substrates, especially methionine and phenylalanine.</text>
</comment>
<evidence type="ECO:0000256" key="5">
    <source>
        <dbReference type="ARBA" id="ARBA00022847"/>
    </source>
</evidence>
<feature type="transmembrane region" description="Helical" evidence="16">
    <location>
        <begin position="570"/>
        <end position="598"/>
    </location>
</feature>
<evidence type="ECO:0000313" key="18">
    <source>
        <dbReference type="Proteomes" id="UP001642540"/>
    </source>
</evidence>
<feature type="transmembrane region" description="Helical" evidence="16">
    <location>
        <begin position="501"/>
        <end position="518"/>
    </location>
</feature>
<evidence type="ECO:0000256" key="1">
    <source>
        <dbReference type="ARBA" id="ARBA00004141"/>
    </source>
</evidence>
<evidence type="ECO:0000256" key="14">
    <source>
        <dbReference type="ARBA" id="ARBA00040215"/>
    </source>
</evidence>
<dbReference type="SUPFAM" id="SSF161070">
    <property type="entry name" value="SNF-like"/>
    <property type="match status" value="1"/>
</dbReference>
<dbReference type="InterPro" id="IPR037272">
    <property type="entry name" value="SNS_sf"/>
</dbReference>
<dbReference type="CDD" id="cd10324">
    <property type="entry name" value="SLC6sbd"/>
    <property type="match status" value="1"/>
</dbReference>
<feature type="transmembrane region" description="Helical" evidence="16">
    <location>
        <begin position="289"/>
        <end position="308"/>
    </location>
</feature>
<feature type="region of interest" description="Disordered" evidence="15">
    <location>
        <begin position="1"/>
        <end position="24"/>
    </location>
</feature>
<keyword evidence="6" id="KW-0029">Amino-acid transport</keyword>
<keyword evidence="5" id="KW-0769">Symport</keyword>
<organism evidence="17 18">
    <name type="scientific">Orchesella dallaii</name>
    <dbReference type="NCBI Taxonomy" id="48710"/>
    <lineage>
        <taxon>Eukaryota</taxon>
        <taxon>Metazoa</taxon>
        <taxon>Ecdysozoa</taxon>
        <taxon>Arthropoda</taxon>
        <taxon>Hexapoda</taxon>
        <taxon>Collembola</taxon>
        <taxon>Entomobryomorpha</taxon>
        <taxon>Entomobryoidea</taxon>
        <taxon>Orchesellidae</taxon>
        <taxon>Orchesellinae</taxon>
        <taxon>Orchesella</taxon>
    </lineage>
</organism>
<evidence type="ECO:0000313" key="17">
    <source>
        <dbReference type="EMBL" id="CAL8120169.1"/>
    </source>
</evidence>
<dbReference type="InterPro" id="IPR000175">
    <property type="entry name" value="Na/ntran_symport"/>
</dbReference>
<feature type="transmembrane region" description="Helical" evidence="16">
    <location>
        <begin position="463"/>
        <end position="481"/>
    </location>
</feature>
<evidence type="ECO:0000256" key="4">
    <source>
        <dbReference type="ARBA" id="ARBA00022692"/>
    </source>
</evidence>
<evidence type="ECO:0000256" key="12">
    <source>
        <dbReference type="ARBA" id="ARBA00023201"/>
    </source>
</evidence>
<keyword evidence="18" id="KW-1185">Reference proteome</keyword>
<feature type="transmembrane region" description="Helical" evidence="16">
    <location>
        <begin position="256"/>
        <end position="277"/>
    </location>
</feature>
<keyword evidence="8" id="KW-0915">Sodium</keyword>
<evidence type="ECO:0000256" key="10">
    <source>
        <dbReference type="ARBA" id="ARBA00023136"/>
    </source>
</evidence>
<name>A0ABP1R5F1_9HEXA</name>
<dbReference type="Proteomes" id="UP001642540">
    <property type="component" value="Unassembled WGS sequence"/>
</dbReference>
<feature type="compositionally biased region" description="Basic and acidic residues" evidence="15">
    <location>
        <begin position="1"/>
        <end position="17"/>
    </location>
</feature>
<keyword evidence="7 16" id="KW-1133">Transmembrane helix</keyword>
<evidence type="ECO:0000256" key="9">
    <source>
        <dbReference type="ARBA" id="ARBA00023065"/>
    </source>
</evidence>
<comment type="caution">
    <text evidence="17">The sequence shown here is derived from an EMBL/GenBank/DDBJ whole genome shotgun (WGS) entry which is preliminary data.</text>
</comment>
<evidence type="ECO:0000256" key="7">
    <source>
        <dbReference type="ARBA" id="ARBA00022989"/>
    </source>
</evidence>
<keyword evidence="9" id="KW-0406">Ion transport</keyword>
<protein>
    <recommendedName>
        <fullName evidence="14">Sodium-dependent nutrient amino acid transporter 1</fullName>
    </recommendedName>
</protein>
<dbReference type="PRINTS" id="PR00176">
    <property type="entry name" value="NANEUSMPORT"/>
</dbReference>
<keyword evidence="12" id="KW-0739">Sodium transport</keyword>
<evidence type="ECO:0000256" key="2">
    <source>
        <dbReference type="ARBA" id="ARBA00006459"/>
    </source>
</evidence>
<evidence type="ECO:0000256" key="16">
    <source>
        <dbReference type="SAM" id="Phobius"/>
    </source>
</evidence>
<feature type="transmembrane region" description="Helical" evidence="16">
    <location>
        <begin position="421"/>
        <end position="443"/>
    </location>
</feature>
<feature type="transmembrane region" description="Helical" evidence="16">
    <location>
        <begin position="123"/>
        <end position="141"/>
    </location>
</feature>
<dbReference type="PANTHER" id="PTHR11616:SF321">
    <property type="entry name" value="SODIUM-DEPENDENT NUTRIENT AMINO ACID TRANSPORTER 1-RELATED"/>
    <property type="match status" value="1"/>
</dbReference>
<accession>A0ABP1R5F1</accession>
<evidence type="ECO:0000256" key="3">
    <source>
        <dbReference type="ARBA" id="ARBA00022448"/>
    </source>
</evidence>
<dbReference type="EMBL" id="CAXLJM020000062">
    <property type="protein sequence ID" value="CAL8120169.1"/>
    <property type="molecule type" value="Genomic_DNA"/>
</dbReference>
<keyword evidence="3" id="KW-0813">Transport</keyword>
<dbReference type="PROSITE" id="PS50267">
    <property type="entry name" value="NA_NEUROTRAN_SYMP_3"/>
    <property type="match status" value="1"/>
</dbReference>
<feature type="transmembrane region" description="Helical" evidence="16">
    <location>
        <begin position="94"/>
        <end position="111"/>
    </location>
</feature>
<evidence type="ECO:0000256" key="13">
    <source>
        <dbReference type="ARBA" id="ARBA00037785"/>
    </source>
</evidence>
<feature type="transmembrane region" description="Helical" evidence="16">
    <location>
        <begin position="328"/>
        <end position="353"/>
    </location>
</feature>
<reference evidence="17 18" key="1">
    <citation type="submission" date="2024-08" db="EMBL/GenBank/DDBJ databases">
        <authorList>
            <person name="Cucini C."/>
            <person name="Frati F."/>
        </authorList>
    </citation>
    <scope>NUCLEOTIDE SEQUENCE [LARGE SCALE GENOMIC DNA]</scope>
</reference>
<sequence>MESDAKVDGHWLNESDSKNNNGVANAAFEGDEISLEDRTSVRELAFTPRNSVESQIISSALATSQSEKSGAEIDNVESQKTAPERGQWSNPLEFLLSCIAMSVGIGNFYRFPFVAYQNGGGAFLIPYLVVLFFIGKPIYFLELSVGQFCAYGQVKCWDMSPFFRGVGFGSTLCSFCVVTYYCSVMALTVYYLVASCQTTLPWSACDPTWAGLETCEILGNLTGNETSGINLPQLYFENQVLKQKVNIDDGIGYPDWKLSLCLFASWLAVFFSIVKGVQSSGKVAYFTAIYPYVVLLVLLITGCTKPGAWTGIKYFITPQWDRIYDPNVWYAAVGQCFFSLSTGFGPIIMYASYNPFRHNVHRDAMIVSIMDTFTSFLAGLTVFSILGNLAYQLDKEVSDVVDSGPGLVFVSYPDAISKFVFVPQLFAVLFFLMLFSLGVGSAVSWQMAVITVICDQFPKFSKFYVTAISCFLGFALGLVYVTPGGQFILTLVDNFGGTFTIYVLATLECIGIAWIYGLSNITQDIEFMLGIKLNWYWKICWGLVVPVVLSIILVYSLATAKPLTHNDAEFPLAAIACGWVLAGACLIFIPLGIIYSIWKSTGSFTERVKQATSPTEEWGPKDSNNRAEWKISKANKLK</sequence>
<keyword evidence="10 16" id="KW-0472">Membrane</keyword>
<evidence type="ECO:0000256" key="6">
    <source>
        <dbReference type="ARBA" id="ARBA00022970"/>
    </source>
</evidence>
<proteinExistence type="inferred from homology"/>
<evidence type="ECO:0000256" key="8">
    <source>
        <dbReference type="ARBA" id="ARBA00023053"/>
    </source>
</evidence>
<comment type="similarity">
    <text evidence="2">Belongs to the sodium:neurotransmitter symporter (SNF) (TC 2.A.22) family.</text>
</comment>
<dbReference type="PANTHER" id="PTHR11616">
    <property type="entry name" value="SODIUM/CHLORIDE DEPENDENT TRANSPORTER"/>
    <property type="match status" value="1"/>
</dbReference>